<accession>A6I7R7</accession>
<name>A6I7R7_RAT</name>
<dbReference type="EMBL" id="CH473956">
    <property type="protein sequence ID" value="EDM17963.1"/>
    <property type="molecule type" value="Genomic_DNA"/>
</dbReference>
<dbReference type="Proteomes" id="UP000234681">
    <property type="component" value="Chromosome 1"/>
</dbReference>
<sequence length="80" mass="9084">MIINDPRHSHSIKNMITDCCAGVEFDSGIFNGQICEEVFLAHILKEIAHCWRQQCGIHGATLQPEVSRTYFKKIDLCAHI</sequence>
<protein>
    <submittedName>
        <fullName evidence="1">RCG39936</fullName>
    </submittedName>
</protein>
<reference evidence="1 2" key="1">
    <citation type="submission" date="2005-09" db="EMBL/GenBank/DDBJ databases">
        <authorList>
            <person name="Mural R.J."/>
            <person name="Li P.W."/>
            <person name="Adams M.D."/>
            <person name="Amanatides P.G."/>
            <person name="Baden-Tillson H."/>
            <person name="Barnstead M."/>
            <person name="Chin S.H."/>
            <person name="Dew I."/>
            <person name="Evans C.A."/>
            <person name="Ferriera S."/>
            <person name="Flanigan M."/>
            <person name="Fosler C."/>
            <person name="Glodek A."/>
            <person name="Gu Z."/>
            <person name="Holt R.A."/>
            <person name="Jennings D."/>
            <person name="Kraft C.L."/>
            <person name="Lu F."/>
            <person name="Nguyen T."/>
            <person name="Nusskern D.R."/>
            <person name="Pfannkoch C.M."/>
            <person name="Sitter C."/>
            <person name="Sutton G.G."/>
            <person name="Venter J.C."/>
            <person name="Wang Z."/>
            <person name="Woodage T."/>
            <person name="Zheng X.H."/>
            <person name="Zhong F."/>
        </authorList>
    </citation>
    <scope>NUCLEOTIDE SEQUENCE [LARGE SCALE GENOMIC DNA]</scope>
    <source>
        <strain>BN</strain>
        <strain evidence="2">Sprague-Dawley</strain>
    </source>
</reference>
<evidence type="ECO:0000313" key="2">
    <source>
        <dbReference type="Proteomes" id="UP000234681"/>
    </source>
</evidence>
<proteinExistence type="predicted"/>
<evidence type="ECO:0000313" key="1">
    <source>
        <dbReference type="EMBL" id="EDM17963.1"/>
    </source>
</evidence>
<dbReference type="AlphaFoldDB" id="A6I7R7"/>
<gene>
    <name evidence="1" type="ORF">rCG_39936</name>
</gene>
<organism evidence="1 2">
    <name type="scientific">Rattus norvegicus</name>
    <name type="common">Rat</name>
    <dbReference type="NCBI Taxonomy" id="10116"/>
    <lineage>
        <taxon>Eukaryota</taxon>
        <taxon>Metazoa</taxon>
        <taxon>Chordata</taxon>
        <taxon>Craniata</taxon>
        <taxon>Vertebrata</taxon>
        <taxon>Euteleostomi</taxon>
        <taxon>Mammalia</taxon>
        <taxon>Eutheria</taxon>
        <taxon>Euarchontoglires</taxon>
        <taxon>Glires</taxon>
        <taxon>Rodentia</taxon>
        <taxon>Myomorpha</taxon>
        <taxon>Muroidea</taxon>
        <taxon>Muridae</taxon>
        <taxon>Murinae</taxon>
        <taxon>Rattus</taxon>
    </lineage>
</organism>